<sequence>MYARWFSLTCLDPSFLTPFRPWSDFSVALHAPRSTCAASVPCPPSRRKYHIQKGHKGGNQCK</sequence>
<protein>
    <submittedName>
        <fullName evidence="1">Uncharacterized protein</fullName>
    </submittedName>
</protein>
<name>A0A5B7FFB2_PORTR</name>
<dbReference type="EMBL" id="VSRR010006046">
    <property type="protein sequence ID" value="MPC43919.1"/>
    <property type="molecule type" value="Genomic_DNA"/>
</dbReference>
<evidence type="ECO:0000313" key="1">
    <source>
        <dbReference type="EMBL" id="MPC43919.1"/>
    </source>
</evidence>
<comment type="caution">
    <text evidence="1">The sequence shown here is derived from an EMBL/GenBank/DDBJ whole genome shotgun (WGS) entry which is preliminary data.</text>
</comment>
<proteinExistence type="predicted"/>
<evidence type="ECO:0000313" key="2">
    <source>
        <dbReference type="Proteomes" id="UP000324222"/>
    </source>
</evidence>
<keyword evidence="2" id="KW-1185">Reference proteome</keyword>
<organism evidence="1 2">
    <name type="scientific">Portunus trituberculatus</name>
    <name type="common">Swimming crab</name>
    <name type="synonym">Neptunus trituberculatus</name>
    <dbReference type="NCBI Taxonomy" id="210409"/>
    <lineage>
        <taxon>Eukaryota</taxon>
        <taxon>Metazoa</taxon>
        <taxon>Ecdysozoa</taxon>
        <taxon>Arthropoda</taxon>
        <taxon>Crustacea</taxon>
        <taxon>Multicrustacea</taxon>
        <taxon>Malacostraca</taxon>
        <taxon>Eumalacostraca</taxon>
        <taxon>Eucarida</taxon>
        <taxon>Decapoda</taxon>
        <taxon>Pleocyemata</taxon>
        <taxon>Brachyura</taxon>
        <taxon>Eubrachyura</taxon>
        <taxon>Portunoidea</taxon>
        <taxon>Portunidae</taxon>
        <taxon>Portuninae</taxon>
        <taxon>Portunus</taxon>
    </lineage>
</organism>
<reference evidence="1 2" key="1">
    <citation type="submission" date="2019-05" db="EMBL/GenBank/DDBJ databases">
        <title>Another draft genome of Portunus trituberculatus and its Hox gene families provides insights of decapod evolution.</title>
        <authorList>
            <person name="Jeong J.-H."/>
            <person name="Song I."/>
            <person name="Kim S."/>
            <person name="Choi T."/>
            <person name="Kim D."/>
            <person name="Ryu S."/>
            <person name="Kim W."/>
        </authorList>
    </citation>
    <scope>NUCLEOTIDE SEQUENCE [LARGE SCALE GENOMIC DNA]</scope>
    <source>
        <tissue evidence="1">Muscle</tissue>
    </source>
</reference>
<accession>A0A5B7FFB2</accession>
<dbReference type="Proteomes" id="UP000324222">
    <property type="component" value="Unassembled WGS sequence"/>
</dbReference>
<gene>
    <name evidence="1" type="ORF">E2C01_037576</name>
</gene>
<dbReference type="AlphaFoldDB" id="A0A5B7FFB2"/>